<dbReference type="GeneID" id="8443378"/>
<dbReference type="OrthoDB" id="306690at2759"/>
<feature type="compositionally biased region" description="Basic and acidic residues" evidence="1">
    <location>
        <begin position="146"/>
        <end position="155"/>
    </location>
</feature>
<dbReference type="eggNOG" id="KOG1902">
    <property type="taxonomic scope" value="Eukaryota"/>
</dbReference>
<dbReference type="KEGG" id="ure:UREG_05068"/>
<evidence type="ECO:0000313" key="4">
    <source>
        <dbReference type="Proteomes" id="UP000002058"/>
    </source>
</evidence>
<evidence type="ECO:0000313" key="3">
    <source>
        <dbReference type="EMBL" id="EEP80226.1"/>
    </source>
</evidence>
<feature type="region of interest" description="Disordered" evidence="1">
    <location>
        <begin position="144"/>
        <end position="326"/>
    </location>
</feature>
<sequence>MSTASQNHLEAPHEEASVMFAKENPLHGIGVEQTIQHPDINLKEPSKRIPVGPKNSTPSYRGVPNPKQAETGGVRPLAPVAPKSPVPEFENEFLHLKQNEVEDLREWLDFTGYYDVEYRSKSLRRRRRLAALEQERIELMEEEQYERETLGKRGDASFLPKHKTSDARQQTDNAHVTSHPESPNSIPQGPLHMLRSSGTFNTAASSNSNSASTRDQGPGSPTGPFVHPSRESQMKRSASLTRSPQGQSAKKPRVEIWETNADHQDDDTRTPKESCQDFRREDPNSTSHGLNSRGDAPSSRGHKMGSLSRGRGITQPRGRGSSRYFDFAAREPPNNEARFFMIKSHTLETVTASQTEGAWVTQRKNVEKLTDAFNSCRHVILFFSVNQSKAFQGYALMESLPGDPGVSVPKLAETYEWEASPPFKVRWLNTAVTYFKNVSHLTNAYNENAVVLVGRDGQEIEPHCGLELCQVLDRFTHINQ</sequence>
<feature type="compositionally biased region" description="Polar residues" evidence="1">
    <location>
        <begin position="167"/>
        <end position="187"/>
    </location>
</feature>
<feature type="compositionally biased region" description="Basic and acidic residues" evidence="1">
    <location>
        <begin position="252"/>
        <end position="283"/>
    </location>
</feature>
<dbReference type="InterPro" id="IPR007275">
    <property type="entry name" value="YTH_domain"/>
</dbReference>
<dbReference type="OMA" id="NMIKDHK"/>
<dbReference type="Pfam" id="PF04146">
    <property type="entry name" value="YTH"/>
    <property type="match status" value="1"/>
</dbReference>
<dbReference type="GO" id="GO:0000398">
    <property type="term" value="P:mRNA splicing, via spliceosome"/>
    <property type="evidence" value="ECO:0007669"/>
    <property type="project" value="TreeGrafter"/>
</dbReference>
<feature type="region of interest" description="Disordered" evidence="1">
    <location>
        <begin position="38"/>
        <end position="83"/>
    </location>
</feature>
<dbReference type="EMBL" id="CH476617">
    <property type="protein sequence ID" value="EEP80226.1"/>
    <property type="molecule type" value="Genomic_DNA"/>
</dbReference>
<dbReference type="STRING" id="336963.C4JRH9"/>
<dbReference type="GO" id="GO:0003729">
    <property type="term" value="F:mRNA binding"/>
    <property type="evidence" value="ECO:0007669"/>
    <property type="project" value="TreeGrafter"/>
</dbReference>
<feature type="compositionally biased region" description="Polar residues" evidence="1">
    <location>
        <begin position="235"/>
        <end position="248"/>
    </location>
</feature>
<dbReference type="PANTHER" id="PTHR12357">
    <property type="entry name" value="YTH YT521-B HOMOLOGY DOMAIN-CONTAINING"/>
    <property type="match status" value="1"/>
</dbReference>
<dbReference type="AlphaFoldDB" id="C4JRH9"/>
<evidence type="ECO:0000256" key="1">
    <source>
        <dbReference type="SAM" id="MobiDB-lite"/>
    </source>
</evidence>
<organism evidence="3 4">
    <name type="scientific">Uncinocarpus reesii (strain UAMH 1704)</name>
    <dbReference type="NCBI Taxonomy" id="336963"/>
    <lineage>
        <taxon>Eukaryota</taxon>
        <taxon>Fungi</taxon>
        <taxon>Dikarya</taxon>
        <taxon>Ascomycota</taxon>
        <taxon>Pezizomycotina</taxon>
        <taxon>Eurotiomycetes</taxon>
        <taxon>Eurotiomycetidae</taxon>
        <taxon>Onygenales</taxon>
        <taxon>Onygenaceae</taxon>
        <taxon>Uncinocarpus</taxon>
    </lineage>
</organism>
<name>C4JRH9_UNCRE</name>
<dbReference type="PROSITE" id="PS50882">
    <property type="entry name" value="YTH"/>
    <property type="match status" value="1"/>
</dbReference>
<dbReference type="VEuPathDB" id="FungiDB:UREG_05068"/>
<dbReference type="HOGENOM" id="CLU_568829_0_0_1"/>
<evidence type="ECO:0000259" key="2">
    <source>
        <dbReference type="PROSITE" id="PS50882"/>
    </source>
</evidence>
<dbReference type="Proteomes" id="UP000002058">
    <property type="component" value="Unassembled WGS sequence"/>
</dbReference>
<dbReference type="InterPro" id="IPR045168">
    <property type="entry name" value="YTH_prot"/>
</dbReference>
<protein>
    <recommendedName>
        <fullName evidence="2">YTH domain-containing protein</fullName>
    </recommendedName>
</protein>
<dbReference type="Gene3D" id="3.10.590.10">
    <property type="entry name" value="ph1033 like domains"/>
    <property type="match status" value="1"/>
</dbReference>
<accession>C4JRH9</accession>
<dbReference type="GO" id="GO:1990247">
    <property type="term" value="F:N6-methyladenosine-containing RNA reader activity"/>
    <property type="evidence" value="ECO:0007669"/>
    <property type="project" value="TreeGrafter"/>
</dbReference>
<dbReference type="CDD" id="cd21134">
    <property type="entry name" value="YTH"/>
    <property type="match status" value="1"/>
</dbReference>
<gene>
    <name evidence="3" type="ORF">UREG_05068</name>
</gene>
<reference evidence="4" key="1">
    <citation type="journal article" date="2009" name="Genome Res.">
        <title>Comparative genomic analyses of the human fungal pathogens Coccidioides and their relatives.</title>
        <authorList>
            <person name="Sharpton T.J."/>
            <person name="Stajich J.E."/>
            <person name="Rounsley S.D."/>
            <person name="Gardner M.J."/>
            <person name="Wortman J.R."/>
            <person name="Jordar V.S."/>
            <person name="Maiti R."/>
            <person name="Kodira C.D."/>
            <person name="Neafsey D.E."/>
            <person name="Zeng Q."/>
            <person name="Hung C.-Y."/>
            <person name="McMahan C."/>
            <person name="Muszewska A."/>
            <person name="Grynberg M."/>
            <person name="Mandel M.A."/>
            <person name="Kellner E.M."/>
            <person name="Barker B.M."/>
            <person name="Galgiani J.N."/>
            <person name="Orbach M.J."/>
            <person name="Kirkland T.N."/>
            <person name="Cole G.T."/>
            <person name="Henn M.R."/>
            <person name="Birren B.W."/>
            <person name="Taylor J.W."/>
        </authorList>
    </citation>
    <scope>NUCLEOTIDE SEQUENCE [LARGE SCALE GENOMIC DNA]</scope>
    <source>
        <strain evidence="4">UAMH 1704</strain>
    </source>
</reference>
<dbReference type="GO" id="GO:0000381">
    <property type="term" value="P:regulation of alternative mRNA splicing, via spliceosome"/>
    <property type="evidence" value="ECO:0007669"/>
    <property type="project" value="TreeGrafter"/>
</dbReference>
<dbReference type="RefSeq" id="XP_002584379.1">
    <property type="nucleotide sequence ID" value="XM_002584333.1"/>
</dbReference>
<keyword evidence="4" id="KW-1185">Reference proteome</keyword>
<dbReference type="PANTHER" id="PTHR12357:SF3">
    <property type="entry name" value="YTH DOMAIN-CONTAINING PROTEIN 1"/>
    <property type="match status" value="1"/>
</dbReference>
<feature type="domain" description="YTH" evidence="2">
    <location>
        <begin position="337"/>
        <end position="472"/>
    </location>
</feature>
<proteinExistence type="predicted"/>
<feature type="compositionally biased region" description="Low complexity" evidence="1">
    <location>
        <begin position="196"/>
        <end position="213"/>
    </location>
</feature>
<dbReference type="GO" id="GO:0005654">
    <property type="term" value="C:nucleoplasm"/>
    <property type="evidence" value="ECO:0007669"/>
    <property type="project" value="TreeGrafter"/>
</dbReference>
<dbReference type="InParanoid" id="C4JRH9"/>